<organism evidence="1 2">
    <name type="scientific">Solanum bulbocastanum</name>
    <name type="common">Wild potato</name>
    <dbReference type="NCBI Taxonomy" id="147425"/>
    <lineage>
        <taxon>Eukaryota</taxon>
        <taxon>Viridiplantae</taxon>
        <taxon>Streptophyta</taxon>
        <taxon>Embryophyta</taxon>
        <taxon>Tracheophyta</taxon>
        <taxon>Spermatophyta</taxon>
        <taxon>Magnoliopsida</taxon>
        <taxon>eudicotyledons</taxon>
        <taxon>Gunneridae</taxon>
        <taxon>Pentapetalae</taxon>
        <taxon>asterids</taxon>
        <taxon>lamiids</taxon>
        <taxon>Solanales</taxon>
        <taxon>Solanaceae</taxon>
        <taxon>Solanoideae</taxon>
        <taxon>Solaneae</taxon>
        <taxon>Solanum</taxon>
    </lineage>
</organism>
<dbReference type="Proteomes" id="UP001371456">
    <property type="component" value="Unassembled WGS sequence"/>
</dbReference>
<protein>
    <submittedName>
        <fullName evidence="1">Uncharacterized protein</fullName>
    </submittedName>
</protein>
<evidence type="ECO:0000313" key="2">
    <source>
        <dbReference type="Proteomes" id="UP001371456"/>
    </source>
</evidence>
<dbReference type="AlphaFoldDB" id="A0AAN8TL03"/>
<accession>A0AAN8TL03</accession>
<name>A0AAN8TL03_SOLBU</name>
<comment type="caution">
    <text evidence="1">The sequence shown here is derived from an EMBL/GenBank/DDBJ whole genome shotgun (WGS) entry which is preliminary data.</text>
</comment>
<proteinExistence type="predicted"/>
<dbReference type="PANTHER" id="PTHR34211">
    <property type="entry name" value="CALCINEURIN-LIKE METALLO-PHOSPHOESTERASE SUPERFAMILY PROTEIN"/>
    <property type="match status" value="1"/>
</dbReference>
<dbReference type="EMBL" id="JBANQN010000006">
    <property type="protein sequence ID" value="KAK6786967.1"/>
    <property type="molecule type" value="Genomic_DNA"/>
</dbReference>
<keyword evidence="2" id="KW-1185">Reference proteome</keyword>
<dbReference type="PANTHER" id="PTHR34211:SF5">
    <property type="entry name" value="CALCINEURIN-LIKE PHOSPHOESTERASE DOMAIN-CONTAINING PROTEIN"/>
    <property type="match status" value="1"/>
</dbReference>
<gene>
    <name evidence="1" type="ORF">RDI58_015492</name>
</gene>
<sequence length="75" mass="8615">MDICLYPACIKYLMSGFDVPEVMAVTRSNICKNGIDSLSRGATCTFPSYDFDEDIFINPHCKSQVIYMVPYQYQR</sequence>
<evidence type="ECO:0000313" key="1">
    <source>
        <dbReference type="EMBL" id="KAK6786967.1"/>
    </source>
</evidence>
<reference evidence="1 2" key="1">
    <citation type="submission" date="2024-02" db="EMBL/GenBank/DDBJ databases">
        <title>de novo genome assembly of Solanum bulbocastanum strain 11H21.</title>
        <authorList>
            <person name="Hosaka A.J."/>
        </authorList>
    </citation>
    <scope>NUCLEOTIDE SEQUENCE [LARGE SCALE GENOMIC DNA]</scope>
    <source>
        <tissue evidence="1">Young leaves</tissue>
    </source>
</reference>